<dbReference type="EMBL" id="JABCKI010000976">
    <property type="protein sequence ID" value="KAG5649470.1"/>
    <property type="molecule type" value="Genomic_DNA"/>
</dbReference>
<evidence type="ECO:0000313" key="1">
    <source>
        <dbReference type="EMBL" id="KAG5649470.1"/>
    </source>
</evidence>
<name>A0A9P7KI83_9AGAR</name>
<accession>A0A9P7KI83</accession>
<dbReference type="AlphaFoldDB" id="A0A9P7KI83"/>
<keyword evidence="2" id="KW-1185">Reference proteome</keyword>
<proteinExistence type="predicted"/>
<organism evidence="1 2">
    <name type="scientific">Sphagnurus paluster</name>
    <dbReference type="NCBI Taxonomy" id="117069"/>
    <lineage>
        <taxon>Eukaryota</taxon>
        <taxon>Fungi</taxon>
        <taxon>Dikarya</taxon>
        <taxon>Basidiomycota</taxon>
        <taxon>Agaricomycotina</taxon>
        <taxon>Agaricomycetes</taxon>
        <taxon>Agaricomycetidae</taxon>
        <taxon>Agaricales</taxon>
        <taxon>Tricholomatineae</taxon>
        <taxon>Lyophyllaceae</taxon>
        <taxon>Sphagnurus</taxon>
    </lineage>
</organism>
<gene>
    <name evidence="1" type="ORF">H0H81_003650</name>
</gene>
<protein>
    <submittedName>
        <fullName evidence="1">Uncharacterized protein</fullName>
    </submittedName>
</protein>
<reference evidence="1" key="1">
    <citation type="submission" date="2021-02" db="EMBL/GenBank/DDBJ databases">
        <authorList>
            <person name="Nieuwenhuis M."/>
            <person name="Van De Peppel L.J.J."/>
        </authorList>
    </citation>
    <scope>NUCLEOTIDE SEQUENCE</scope>
    <source>
        <strain evidence="1">D49</strain>
    </source>
</reference>
<dbReference type="Proteomes" id="UP000717328">
    <property type="component" value="Unassembled WGS sequence"/>
</dbReference>
<comment type="caution">
    <text evidence="1">The sequence shown here is derived from an EMBL/GenBank/DDBJ whole genome shotgun (WGS) entry which is preliminary data.</text>
</comment>
<reference evidence="1" key="2">
    <citation type="submission" date="2021-10" db="EMBL/GenBank/DDBJ databases">
        <title>Phylogenomics reveals ancestral predisposition of the termite-cultivated fungus Termitomyces towards a domesticated lifestyle.</title>
        <authorList>
            <person name="Auxier B."/>
            <person name="Grum-Grzhimaylo A."/>
            <person name="Cardenas M.E."/>
            <person name="Lodge J.D."/>
            <person name="Laessoe T."/>
            <person name="Pedersen O."/>
            <person name="Smith M.E."/>
            <person name="Kuyper T.W."/>
            <person name="Franco-Molano E.A."/>
            <person name="Baroni T.J."/>
            <person name="Aanen D.K."/>
        </authorList>
    </citation>
    <scope>NUCLEOTIDE SEQUENCE</scope>
    <source>
        <strain evidence="1">D49</strain>
    </source>
</reference>
<feature type="non-terminal residue" evidence="1">
    <location>
        <position position="51"/>
    </location>
</feature>
<evidence type="ECO:0000313" key="2">
    <source>
        <dbReference type="Proteomes" id="UP000717328"/>
    </source>
</evidence>
<sequence length="51" mass="5394">MATTSPPSRCQTGTGHGFGRTFLKKDTPGLCKKCVLLSALTDGTSEFTTIM</sequence>